<sequence>MYYGVIRRHWSHCITKAIVGGVMINYRLLCLNLPSNKFKEAKEKGEVLYKSIDEVYCPYFQEKISFGVQGLEHLKFKRRERARSEQDQYMRFKLLNLAPEILRSSHTLQGILETEKFERVRVHSRTDTILKPVSYYEFIAVLKRNRVRIIIKQIEDGQKFFWSIIPFWGMNAETRSRILHDGVPEED</sequence>
<protein>
    <submittedName>
        <fullName evidence="1">Uncharacterized protein</fullName>
    </submittedName>
</protein>
<evidence type="ECO:0000313" key="2">
    <source>
        <dbReference type="Proteomes" id="UP000177996"/>
    </source>
</evidence>
<proteinExistence type="predicted"/>
<dbReference type="EMBL" id="MHLL01000074">
    <property type="protein sequence ID" value="OGZ06959.1"/>
    <property type="molecule type" value="Genomic_DNA"/>
</dbReference>
<gene>
    <name evidence="1" type="ORF">A3D65_02285</name>
</gene>
<organism evidence="1 2">
    <name type="scientific">Candidatus Lloydbacteria bacterium RIFCSPHIGHO2_02_FULL_50_13</name>
    <dbReference type="NCBI Taxonomy" id="1798661"/>
    <lineage>
        <taxon>Bacteria</taxon>
        <taxon>Candidatus Lloydiibacteriota</taxon>
    </lineage>
</organism>
<dbReference type="Proteomes" id="UP000177996">
    <property type="component" value="Unassembled WGS sequence"/>
</dbReference>
<name>A0A1G2CZZ3_9BACT</name>
<comment type="caution">
    <text evidence="1">The sequence shown here is derived from an EMBL/GenBank/DDBJ whole genome shotgun (WGS) entry which is preliminary data.</text>
</comment>
<reference evidence="1 2" key="1">
    <citation type="journal article" date="2016" name="Nat. Commun.">
        <title>Thousands of microbial genomes shed light on interconnected biogeochemical processes in an aquifer system.</title>
        <authorList>
            <person name="Anantharaman K."/>
            <person name="Brown C.T."/>
            <person name="Hug L.A."/>
            <person name="Sharon I."/>
            <person name="Castelle C.J."/>
            <person name="Probst A.J."/>
            <person name="Thomas B.C."/>
            <person name="Singh A."/>
            <person name="Wilkins M.J."/>
            <person name="Karaoz U."/>
            <person name="Brodie E.L."/>
            <person name="Williams K.H."/>
            <person name="Hubbard S.S."/>
            <person name="Banfield J.F."/>
        </authorList>
    </citation>
    <scope>NUCLEOTIDE SEQUENCE [LARGE SCALE GENOMIC DNA]</scope>
</reference>
<accession>A0A1G2CZZ3</accession>
<evidence type="ECO:0000313" key="1">
    <source>
        <dbReference type="EMBL" id="OGZ06959.1"/>
    </source>
</evidence>
<dbReference type="AlphaFoldDB" id="A0A1G2CZZ3"/>